<evidence type="ECO:0000256" key="1">
    <source>
        <dbReference type="SAM" id="MobiDB-lite"/>
    </source>
</evidence>
<name>A0A1H0CDW2_9HYPH</name>
<evidence type="ECO:0000313" key="3">
    <source>
        <dbReference type="Proteomes" id="UP000198793"/>
    </source>
</evidence>
<dbReference type="AlphaFoldDB" id="A0A1H0CDW2"/>
<reference evidence="2 3" key="1">
    <citation type="submission" date="2016-10" db="EMBL/GenBank/DDBJ databases">
        <authorList>
            <person name="de Groot N.N."/>
        </authorList>
    </citation>
    <scope>NUCLEOTIDE SEQUENCE [LARGE SCALE GENOMIC DNA]</scope>
    <source>
        <strain evidence="3">L7-484,KACC 16230,DSM 25025</strain>
    </source>
</reference>
<sequence length="438" mass="45966">MSKINNSPVNVPTTTISPKAGKLLDAVVAPPKAAKLLGLEPNTVISHRATAQTPPHSSGVGEKIKAFVSEVGKEIAGLANAGLHALKGLVSRAPQANPPAAQQSQTNVSDASTKPAKPQPHSDPQIIALRKTGIYKTFNNGIDVSKMTPAERGACSYANVRFKASEAKAGASEETKSRCVNTFLRSDNSASKVSAFIAKQSPEVQQTTTNIAKILKDKTVGISAAAYGVDGKPAQHNGIGSALKDGKSLTDLAKASIATMDDALIAFIGDPSDLDSIEAAANRLDQNLCNQLGTNWKAIEDSGITDPDTSHNLKMQCGRDALGLRTQMPALTNLSVLDTTLTQDQKRTIQENNKGMISVVNGFRIGSEGKDASPEVAEAAAHLNDRWDPALEKFFAFAAARADPAAVSQAALEGAPMLAEYQALEQKIADRTAELNAA</sequence>
<dbReference type="RefSeq" id="WP_139183891.1">
    <property type="nucleotide sequence ID" value="NZ_FNIT01000001.1"/>
</dbReference>
<feature type="region of interest" description="Disordered" evidence="1">
    <location>
        <begin position="95"/>
        <end position="123"/>
    </location>
</feature>
<accession>A0A1H0CDW2</accession>
<dbReference type="EMBL" id="FNIT01000001">
    <property type="protein sequence ID" value="SDN56006.1"/>
    <property type="molecule type" value="Genomic_DNA"/>
</dbReference>
<feature type="compositionally biased region" description="Low complexity" evidence="1">
    <location>
        <begin position="95"/>
        <end position="105"/>
    </location>
</feature>
<organism evidence="2 3">
    <name type="scientific">Aureimonas jatrophae</name>
    <dbReference type="NCBI Taxonomy" id="1166073"/>
    <lineage>
        <taxon>Bacteria</taxon>
        <taxon>Pseudomonadati</taxon>
        <taxon>Pseudomonadota</taxon>
        <taxon>Alphaproteobacteria</taxon>
        <taxon>Hyphomicrobiales</taxon>
        <taxon>Aurantimonadaceae</taxon>
        <taxon>Aureimonas</taxon>
    </lineage>
</organism>
<evidence type="ECO:0000313" key="2">
    <source>
        <dbReference type="EMBL" id="SDN56006.1"/>
    </source>
</evidence>
<keyword evidence="3" id="KW-1185">Reference proteome</keyword>
<gene>
    <name evidence="2" type="ORF">SAMN05192530_101262</name>
</gene>
<dbReference type="STRING" id="1166073.SAMN05192530_101262"/>
<proteinExistence type="predicted"/>
<dbReference type="OrthoDB" id="9982216at2"/>
<dbReference type="Proteomes" id="UP000198793">
    <property type="component" value="Unassembled WGS sequence"/>
</dbReference>
<protein>
    <submittedName>
        <fullName evidence="2">Uncharacterized protein</fullName>
    </submittedName>
</protein>